<organism evidence="2">
    <name type="scientific">viral metagenome</name>
    <dbReference type="NCBI Taxonomy" id="1070528"/>
    <lineage>
        <taxon>unclassified sequences</taxon>
        <taxon>metagenomes</taxon>
        <taxon>organismal metagenomes</taxon>
    </lineage>
</organism>
<sequence length="120" mass="13997">MPNVKPKKEPMKKVSRIYPLYAWYKNNEKEIKTKANEIALVAMFGVIIFCFLAFLGRQMYKAGYQTKEAEIQAIELDYARANFIKGREYQFNLDRAEFEAYISNATENKVIPVAKENTQN</sequence>
<keyword evidence="1" id="KW-1133">Transmembrane helix</keyword>
<dbReference type="EMBL" id="MT144852">
    <property type="protein sequence ID" value="QJI00452.1"/>
    <property type="molecule type" value="Genomic_DNA"/>
</dbReference>
<evidence type="ECO:0000313" key="3">
    <source>
        <dbReference type="EMBL" id="QJI00452.1"/>
    </source>
</evidence>
<protein>
    <submittedName>
        <fullName evidence="2">Uncharacterized protein</fullName>
    </submittedName>
</protein>
<evidence type="ECO:0000256" key="1">
    <source>
        <dbReference type="SAM" id="Phobius"/>
    </source>
</evidence>
<reference evidence="2" key="1">
    <citation type="submission" date="2020-03" db="EMBL/GenBank/DDBJ databases">
        <title>The deep terrestrial virosphere.</title>
        <authorList>
            <person name="Holmfeldt K."/>
            <person name="Nilsson E."/>
            <person name="Simone D."/>
            <person name="Lopez-Fernandez M."/>
            <person name="Wu X."/>
            <person name="de Brujin I."/>
            <person name="Lundin D."/>
            <person name="Andersson A."/>
            <person name="Bertilsson S."/>
            <person name="Dopson M."/>
        </authorList>
    </citation>
    <scope>NUCLEOTIDE SEQUENCE</scope>
    <source>
        <strain evidence="2">TM448A01723</strain>
        <strain evidence="3">TM448B01960</strain>
    </source>
</reference>
<name>A0A6H1ZSU5_9ZZZZ</name>
<keyword evidence="1" id="KW-0472">Membrane</keyword>
<proteinExistence type="predicted"/>
<accession>A0A6H1ZSU5</accession>
<feature type="transmembrane region" description="Helical" evidence="1">
    <location>
        <begin position="38"/>
        <end position="55"/>
    </location>
</feature>
<dbReference type="AlphaFoldDB" id="A0A6H1ZSU5"/>
<dbReference type="EMBL" id="MT144192">
    <property type="protein sequence ID" value="QJA50387.1"/>
    <property type="molecule type" value="Genomic_DNA"/>
</dbReference>
<evidence type="ECO:0000313" key="2">
    <source>
        <dbReference type="EMBL" id="QJA50387.1"/>
    </source>
</evidence>
<keyword evidence="1" id="KW-0812">Transmembrane</keyword>
<gene>
    <name evidence="2" type="ORF">TM448A01723_0003</name>
    <name evidence="3" type="ORF">TM448B01960_0011</name>
</gene>